<feature type="transmembrane region" description="Helical" evidence="7">
    <location>
        <begin position="434"/>
        <end position="455"/>
    </location>
</feature>
<feature type="transmembrane region" description="Helical" evidence="7">
    <location>
        <begin position="467"/>
        <end position="486"/>
    </location>
</feature>
<dbReference type="AlphaFoldDB" id="A0AAD6CFM1"/>
<evidence type="ECO:0000256" key="3">
    <source>
        <dbReference type="ARBA" id="ARBA00022692"/>
    </source>
</evidence>
<sequence length="501" mass="53682">MVVSNIGEKDSNLEASKHHSGSEIDAEVNVGSQTPVLAKSFNLLSACATGITTGNAWAVLGGGISSAVVSVFYAPIAASIAELASSIPASGGVYHWAFITAGPQYGRICGWFAGWLNGLAWNFAVAGNCSMTSSMIVYAYALYHPEYQPQRWHVFVCYLIISWVCCFIVMFMQRVLPLISRLGSFFIVAGLLVNVIVCAIIPGKKNPGYASNDFVWKEWQNTTGYSSNSFTFLAGMLNGAFAIGAIDCVTHIAEEIPQASKNIPKALACQVTIGFATGFCYLVALLYAINDLPAIMSTESICPIGDIYFQATGSKAGAVGLLVCTISPIFCATIGCYITSGRTIYTLGRDGATPFARQIGAVSSKWHSPLSATLACGIFVACTGAIYVGSLTAFNAFIGSFVLLTTLSYLLAILPHLLTGRKSIRPGPFWMGKYGYLVNTIACAYIVVSFVIYSFPYSLPTNAESMNYTVVITCGMTVLVGAWWVIHGRKNFKGPHLEHME</sequence>
<dbReference type="GeneID" id="81593829"/>
<feature type="transmembrane region" description="Helical" evidence="7">
    <location>
        <begin position="184"/>
        <end position="203"/>
    </location>
</feature>
<feature type="transmembrane region" description="Helical" evidence="7">
    <location>
        <begin position="223"/>
        <end position="246"/>
    </location>
</feature>
<dbReference type="PIRSF" id="PIRSF006060">
    <property type="entry name" value="AA_transporter"/>
    <property type="match status" value="1"/>
</dbReference>
<keyword evidence="9" id="KW-1185">Reference proteome</keyword>
<keyword evidence="4 7" id="KW-1133">Transmembrane helix</keyword>
<feature type="transmembrane region" description="Helical" evidence="7">
    <location>
        <begin position="119"/>
        <end position="140"/>
    </location>
</feature>
<reference evidence="8" key="1">
    <citation type="submission" date="2022-12" db="EMBL/GenBank/DDBJ databases">
        <authorList>
            <person name="Petersen C."/>
        </authorList>
    </citation>
    <scope>NUCLEOTIDE SEQUENCE</scope>
    <source>
        <strain evidence="8">IBT 16125</strain>
    </source>
</reference>
<protein>
    <recommendedName>
        <fullName evidence="10">Choline transport protein</fullName>
    </recommendedName>
</protein>
<accession>A0AAD6CFM1</accession>
<proteinExistence type="predicted"/>
<evidence type="ECO:0000313" key="9">
    <source>
        <dbReference type="Proteomes" id="UP001213681"/>
    </source>
</evidence>
<evidence type="ECO:0000256" key="4">
    <source>
        <dbReference type="ARBA" id="ARBA00022989"/>
    </source>
</evidence>
<name>A0AAD6CFM1_9EURO</name>
<evidence type="ECO:0000256" key="2">
    <source>
        <dbReference type="ARBA" id="ARBA00022448"/>
    </source>
</evidence>
<feature type="compositionally biased region" description="Basic and acidic residues" evidence="6">
    <location>
        <begin position="7"/>
        <end position="20"/>
    </location>
</feature>
<keyword evidence="3 7" id="KW-0812">Transmembrane</keyword>
<evidence type="ECO:0000256" key="7">
    <source>
        <dbReference type="SAM" id="Phobius"/>
    </source>
</evidence>
<evidence type="ECO:0000256" key="6">
    <source>
        <dbReference type="SAM" id="MobiDB-lite"/>
    </source>
</evidence>
<keyword evidence="2" id="KW-0813">Transport</keyword>
<feature type="transmembrane region" description="Helical" evidence="7">
    <location>
        <begin position="267"/>
        <end position="289"/>
    </location>
</feature>
<dbReference type="RefSeq" id="XP_056771353.1">
    <property type="nucleotide sequence ID" value="XM_056903586.1"/>
</dbReference>
<feature type="transmembrane region" description="Helical" evidence="7">
    <location>
        <begin position="152"/>
        <end position="172"/>
    </location>
</feature>
<dbReference type="Proteomes" id="UP001213681">
    <property type="component" value="Unassembled WGS sequence"/>
</dbReference>
<dbReference type="Gene3D" id="1.20.1740.10">
    <property type="entry name" value="Amino acid/polyamine transporter I"/>
    <property type="match status" value="1"/>
</dbReference>
<comment type="subcellular location">
    <subcellularLocation>
        <location evidence="1">Membrane</location>
        <topology evidence="1">Multi-pass membrane protein</topology>
    </subcellularLocation>
</comment>
<feature type="transmembrane region" description="Helical" evidence="7">
    <location>
        <begin position="370"/>
        <end position="388"/>
    </location>
</feature>
<dbReference type="InterPro" id="IPR002293">
    <property type="entry name" value="AA/rel_permease1"/>
</dbReference>
<dbReference type="GO" id="GO:0016020">
    <property type="term" value="C:membrane"/>
    <property type="evidence" value="ECO:0007669"/>
    <property type="project" value="UniProtKB-SubCell"/>
</dbReference>
<gene>
    <name evidence="8" type="ORF">N7458_000192</name>
</gene>
<dbReference type="PANTHER" id="PTHR45649">
    <property type="entry name" value="AMINO-ACID PERMEASE BAT1"/>
    <property type="match status" value="1"/>
</dbReference>
<feature type="region of interest" description="Disordered" evidence="6">
    <location>
        <begin position="1"/>
        <end position="20"/>
    </location>
</feature>
<feature type="transmembrane region" description="Helical" evidence="7">
    <location>
        <begin position="318"/>
        <end position="339"/>
    </location>
</feature>
<evidence type="ECO:0000313" key="8">
    <source>
        <dbReference type="EMBL" id="KAJ5464506.1"/>
    </source>
</evidence>
<keyword evidence="5 7" id="KW-0472">Membrane</keyword>
<organism evidence="8 9">
    <name type="scientific">Penicillium daleae</name>
    <dbReference type="NCBI Taxonomy" id="63821"/>
    <lineage>
        <taxon>Eukaryota</taxon>
        <taxon>Fungi</taxon>
        <taxon>Dikarya</taxon>
        <taxon>Ascomycota</taxon>
        <taxon>Pezizomycotina</taxon>
        <taxon>Eurotiomycetes</taxon>
        <taxon>Eurotiomycetidae</taxon>
        <taxon>Eurotiales</taxon>
        <taxon>Aspergillaceae</taxon>
        <taxon>Penicillium</taxon>
    </lineage>
</organism>
<dbReference type="PANTHER" id="PTHR45649:SF27">
    <property type="entry name" value="CHOLINE TRANSPORTER (EUROFUNG)"/>
    <property type="match status" value="1"/>
</dbReference>
<evidence type="ECO:0000256" key="5">
    <source>
        <dbReference type="ARBA" id="ARBA00023136"/>
    </source>
</evidence>
<dbReference type="GO" id="GO:0022857">
    <property type="term" value="F:transmembrane transporter activity"/>
    <property type="evidence" value="ECO:0007669"/>
    <property type="project" value="InterPro"/>
</dbReference>
<evidence type="ECO:0000256" key="1">
    <source>
        <dbReference type="ARBA" id="ARBA00004141"/>
    </source>
</evidence>
<reference evidence="8" key="2">
    <citation type="journal article" date="2023" name="IMA Fungus">
        <title>Comparative genomic study of the Penicillium genus elucidates a diverse pangenome and 15 lateral gene transfer events.</title>
        <authorList>
            <person name="Petersen C."/>
            <person name="Sorensen T."/>
            <person name="Nielsen M.R."/>
            <person name="Sondergaard T.E."/>
            <person name="Sorensen J.L."/>
            <person name="Fitzpatrick D.A."/>
            <person name="Frisvad J.C."/>
            <person name="Nielsen K.L."/>
        </authorList>
    </citation>
    <scope>NUCLEOTIDE SEQUENCE</scope>
    <source>
        <strain evidence="8">IBT 16125</strain>
    </source>
</reference>
<dbReference type="EMBL" id="JAPVEA010000001">
    <property type="protein sequence ID" value="KAJ5464506.1"/>
    <property type="molecule type" value="Genomic_DNA"/>
</dbReference>
<evidence type="ECO:0008006" key="10">
    <source>
        <dbReference type="Google" id="ProtNLM"/>
    </source>
</evidence>
<dbReference type="Pfam" id="PF13520">
    <property type="entry name" value="AA_permease_2"/>
    <property type="match status" value="1"/>
</dbReference>
<feature type="transmembrane region" description="Helical" evidence="7">
    <location>
        <begin position="394"/>
        <end position="414"/>
    </location>
</feature>
<comment type="caution">
    <text evidence="8">The sequence shown here is derived from an EMBL/GenBank/DDBJ whole genome shotgun (WGS) entry which is preliminary data.</text>
</comment>